<evidence type="ECO:0000313" key="9">
    <source>
        <dbReference type="EMBL" id="OGC15639.1"/>
    </source>
</evidence>
<evidence type="ECO:0000256" key="7">
    <source>
        <dbReference type="PIRSR" id="PIRSR600715-1"/>
    </source>
</evidence>
<accession>A0A1F4S5G2</accession>
<feature type="transmembrane region" description="Helical" evidence="8">
    <location>
        <begin position="122"/>
        <end position="140"/>
    </location>
</feature>
<evidence type="ECO:0000313" key="10">
    <source>
        <dbReference type="Proteomes" id="UP000177905"/>
    </source>
</evidence>
<dbReference type="PANTHER" id="PTHR22926:SF3">
    <property type="entry name" value="UNDECAPRENYL-PHOSPHATE ALPHA-N-ACETYLGLUCOSAMINYL 1-PHOSPHATE TRANSFERASE"/>
    <property type="match status" value="1"/>
</dbReference>
<name>A0A1F4S5G2_UNCSA</name>
<keyword evidence="6 8" id="KW-0472">Membrane</keyword>
<feature type="binding site" evidence="7">
    <location>
        <position position="145"/>
    </location>
    <ligand>
        <name>Mg(2+)</name>
        <dbReference type="ChEBI" id="CHEBI:18420"/>
    </ligand>
</feature>
<feature type="transmembrane region" description="Helical" evidence="8">
    <location>
        <begin position="319"/>
        <end position="339"/>
    </location>
</feature>
<dbReference type="Pfam" id="PF00953">
    <property type="entry name" value="Glycos_transf_4"/>
    <property type="match status" value="1"/>
</dbReference>
<evidence type="ECO:0000256" key="3">
    <source>
        <dbReference type="ARBA" id="ARBA00022679"/>
    </source>
</evidence>
<keyword evidence="2" id="KW-1003">Cell membrane</keyword>
<dbReference type="InterPro" id="IPR000715">
    <property type="entry name" value="Glycosyl_transferase_4"/>
</dbReference>
<feature type="transmembrane region" description="Helical" evidence="8">
    <location>
        <begin position="152"/>
        <end position="170"/>
    </location>
</feature>
<evidence type="ECO:0008006" key="11">
    <source>
        <dbReference type="Google" id="ProtNLM"/>
    </source>
</evidence>
<feature type="transmembrane region" description="Helical" evidence="8">
    <location>
        <begin position="240"/>
        <end position="262"/>
    </location>
</feature>
<dbReference type="GO" id="GO:0046872">
    <property type="term" value="F:metal ion binding"/>
    <property type="evidence" value="ECO:0007669"/>
    <property type="project" value="UniProtKB-KW"/>
</dbReference>
<feature type="transmembrane region" description="Helical" evidence="8">
    <location>
        <begin position="295"/>
        <end position="313"/>
    </location>
</feature>
<keyword evidence="7" id="KW-0460">Magnesium</keyword>
<reference evidence="9 10" key="1">
    <citation type="journal article" date="2016" name="Nat. Commun.">
        <title>Thousands of microbial genomes shed light on interconnected biogeochemical processes in an aquifer system.</title>
        <authorList>
            <person name="Anantharaman K."/>
            <person name="Brown C.T."/>
            <person name="Hug L.A."/>
            <person name="Sharon I."/>
            <person name="Castelle C.J."/>
            <person name="Probst A.J."/>
            <person name="Thomas B.C."/>
            <person name="Singh A."/>
            <person name="Wilkins M.J."/>
            <person name="Karaoz U."/>
            <person name="Brodie E.L."/>
            <person name="Williams K.H."/>
            <person name="Hubbard S.S."/>
            <person name="Banfield J.F."/>
        </authorList>
    </citation>
    <scope>NUCLEOTIDE SEQUENCE [LARGE SCALE GENOMIC DNA]</scope>
</reference>
<feature type="transmembrane region" description="Helical" evidence="8">
    <location>
        <begin position="71"/>
        <end position="88"/>
    </location>
</feature>
<keyword evidence="4 8" id="KW-0812">Transmembrane</keyword>
<comment type="subcellular location">
    <subcellularLocation>
        <location evidence="1">Cell membrane</location>
        <topology evidence="1">Multi-pass membrane protein</topology>
    </subcellularLocation>
</comment>
<dbReference type="GO" id="GO:0016780">
    <property type="term" value="F:phosphotransferase activity, for other substituted phosphate groups"/>
    <property type="evidence" value="ECO:0007669"/>
    <property type="project" value="InterPro"/>
</dbReference>
<feature type="transmembrane region" description="Helical" evidence="8">
    <location>
        <begin position="6"/>
        <end position="27"/>
    </location>
</feature>
<comment type="cofactor">
    <cofactor evidence="7">
        <name>Mg(2+)</name>
        <dbReference type="ChEBI" id="CHEBI:18420"/>
    </cofactor>
</comment>
<organism evidence="9 10">
    <name type="scientific">candidate division WOR-1 bacterium RIFOXYB2_FULL_36_35</name>
    <dbReference type="NCBI Taxonomy" id="1802578"/>
    <lineage>
        <taxon>Bacteria</taxon>
        <taxon>Bacillati</taxon>
        <taxon>Saganbacteria</taxon>
    </lineage>
</organism>
<feature type="transmembrane region" description="Helical" evidence="8">
    <location>
        <begin position="48"/>
        <end position="65"/>
    </location>
</feature>
<dbReference type="Proteomes" id="UP000177905">
    <property type="component" value="Unassembled WGS sequence"/>
</dbReference>
<evidence type="ECO:0000256" key="1">
    <source>
        <dbReference type="ARBA" id="ARBA00004651"/>
    </source>
</evidence>
<dbReference type="CDD" id="cd06853">
    <property type="entry name" value="GT_WecA_like"/>
    <property type="match status" value="1"/>
</dbReference>
<feature type="transmembrane region" description="Helical" evidence="8">
    <location>
        <begin position="208"/>
        <end position="228"/>
    </location>
</feature>
<evidence type="ECO:0000256" key="6">
    <source>
        <dbReference type="ARBA" id="ARBA00023136"/>
    </source>
</evidence>
<dbReference type="GO" id="GO:0071555">
    <property type="term" value="P:cell wall organization"/>
    <property type="evidence" value="ECO:0007669"/>
    <property type="project" value="TreeGrafter"/>
</dbReference>
<evidence type="ECO:0000256" key="8">
    <source>
        <dbReference type="SAM" id="Phobius"/>
    </source>
</evidence>
<gene>
    <name evidence="9" type="ORF">A2290_06155</name>
</gene>
<keyword evidence="3" id="KW-0808">Transferase</keyword>
<keyword evidence="7" id="KW-0479">Metal-binding</keyword>
<sequence>MMLKYIISFLIAFISSLLLVPVIKFLAYKFNVLDHPGFRKIHQHPVPLMGGFVVFPSFLLANWFGREALPGQFWNISIIGCFLIFFGLFDDAGIKIKARYKIWTHLAFSFLLIYLTGMSFDFFRLDLINIVITACFITFMTNSMNMLDGMDGLVSGLSFFMFIFFGFLALNSGQLGLLTIAASGMGATLGFLKYNFASASIFLGESGSTWLGFILAVFAININLYDLWKIAIPLGIERLQLISFFIPLIILGIPIFDTYFVFANRFFHRIKFSQPGKDHSHHRIHLMGFSHRDTVLSLYAIQIILGAIALSMVRANLQQFIALSMIVVVFFVGFTFFLTRIKVYS</sequence>
<dbReference type="GO" id="GO:0044038">
    <property type="term" value="P:cell wall macromolecule biosynthetic process"/>
    <property type="evidence" value="ECO:0007669"/>
    <property type="project" value="TreeGrafter"/>
</dbReference>
<keyword evidence="5 8" id="KW-1133">Transmembrane helix</keyword>
<evidence type="ECO:0000256" key="2">
    <source>
        <dbReference type="ARBA" id="ARBA00022475"/>
    </source>
</evidence>
<evidence type="ECO:0000256" key="5">
    <source>
        <dbReference type="ARBA" id="ARBA00022989"/>
    </source>
</evidence>
<dbReference type="PANTHER" id="PTHR22926">
    <property type="entry name" value="PHOSPHO-N-ACETYLMURAMOYL-PENTAPEPTIDE-TRANSFERASE"/>
    <property type="match status" value="1"/>
</dbReference>
<dbReference type="GO" id="GO:0009103">
    <property type="term" value="P:lipopolysaccharide biosynthetic process"/>
    <property type="evidence" value="ECO:0007669"/>
    <property type="project" value="TreeGrafter"/>
</dbReference>
<dbReference type="GO" id="GO:0005886">
    <property type="term" value="C:plasma membrane"/>
    <property type="evidence" value="ECO:0007669"/>
    <property type="project" value="UniProtKB-SubCell"/>
</dbReference>
<protein>
    <recommendedName>
        <fullName evidence="11">Undecaprenyl-phosphate alpha-N-acetylglucosaminyl 1-phosphate transferase</fullName>
    </recommendedName>
</protein>
<dbReference type="AlphaFoldDB" id="A0A1F4S5G2"/>
<evidence type="ECO:0000256" key="4">
    <source>
        <dbReference type="ARBA" id="ARBA00022692"/>
    </source>
</evidence>
<proteinExistence type="predicted"/>
<dbReference type="EMBL" id="MEUA01000018">
    <property type="protein sequence ID" value="OGC15639.1"/>
    <property type="molecule type" value="Genomic_DNA"/>
</dbReference>
<comment type="caution">
    <text evidence="9">The sequence shown here is derived from an EMBL/GenBank/DDBJ whole genome shotgun (WGS) entry which is preliminary data.</text>
</comment>
<feature type="transmembrane region" description="Helical" evidence="8">
    <location>
        <begin position="100"/>
        <end position="116"/>
    </location>
</feature>